<sequence length="88" mass="9743">MGSSDDHQPYQTPFALIHITRQFKLDTVKFCAFAALTFVSTTSAYALASPDASPEGKASDFERRFAFYRHLRALMGTSSVKVPFTSSD</sequence>
<proteinExistence type="predicted"/>
<keyword evidence="2" id="KW-1185">Reference proteome</keyword>
<dbReference type="Proteomes" id="UP001648503">
    <property type="component" value="Unassembled WGS sequence"/>
</dbReference>
<name>A0ABQ8EZ37_9FUNG</name>
<reference evidence="1 2" key="1">
    <citation type="submission" date="2021-02" db="EMBL/GenBank/DDBJ databases">
        <title>Variation within the Batrachochytrium salamandrivorans European outbreak.</title>
        <authorList>
            <person name="Kelly M."/>
            <person name="Pasmans F."/>
            <person name="Shea T.P."/>
            <person name="Munoz J.F."/>
            <person name="Carranza S."/>
            <person name="Cuomo C.A."/>
            <person name="Martel A."/>
        </authorList>
    </citation>
    <scope>NUCLEOTIDE SEQUENCE [LARGE SCALE GENOMIC DNA]</scope>
    <source>
        <strain evidence="1 2">AMFP18/2</strain>
    </source>
</reference>
<comment type="caution">
    <text evidence="1">The sequence shown here is derived from an EMBL/GenBank/DDBJ whole genome shotgun (WGS) entry which is preliminary data.</text>
</comment>
<organism evidence="1 2">
    <name type="scientific">Batrachochytrium salamandrivorans</name>
    <dbReference type="NCBI Taxonomy" id="1357716"/>
    <lineage>
        <taxon>Eukaryota</taxon>
        <taxon>Fungi</taxon>
        <taxon>Fungi incertae sedis</taxon>
        <taxon>Chytridiomycota</taxon>
        <taxon>Chytridiomycota incertae sedis</taxon>
        <taxon>Chytridiomycetes</taxon>
        <taxon>Rhizophydiales</taxon>
        <taxon>Rhizophydiales incertae sedis</taxon>
        <taxon>Batrachochytrium</taxon>
    </lineage>
</organism>
<evidence type="ECO:0000313" key="2">
    <source>
        <dbReference type="Proteomes" id="UP001648503"/>
    </source>
</evidence>
<evidence type="ECO:0000313" key="1">
    <source>
        <dbReference type="EMBL" id="KAH6589133.1"/>
    </source>
</evidence>
<protein>
    <submittedName>
        <fullName evidence="1">Uncharacterized protein</fullName>
    </submittedName>
</protein>
<accession>A0ABQ8EZ37</accession>
<dbReference type="EMBL" id="JAFCIX010000474">
    <property type="protein sequence ID" value="KAH6589133.1"/>
    <property type="molecule type" value="Genomic_DNA"/>
</dbReference>
<gene>
    <name evidence="1" type="ORF">BASA50_010232</name>
</gene>